<organism evidence="10 11">
    <name type="scientific">Paenibacillus flagellatus</name>
    <dbReference type="NCBI Taxonomy" id="2211139"/>
    <lineage>
        <taxon>Bacteria</taxon>
        <taxon>Bacillati</taxon>
        <taxon>Bacillota</taxon>
        <taxon>Bacilli</taxon>
        <taxon>Bacillales</taxon>
        <taxon>Paenibacillaceae</taxon>
        <taxon>Paenibacillus</taxon>
    </lineage>
</organism>
<dbReference type="InterPro" id="IPR012480">
    <property type="entry name" value="Hepar_II_III_C"/>
</dbReference>
<keyword evidence="11" id="KW-1185">Reference proteome</keyword>
<evidence type="ECO:0000256" key="4">
    <source>
        <dbReference type="ARBA" id="ARBA00022801"/>
    </source>
</evidence>
<feature type="domain" description="Heparinase II/III-like C-terminal" evidence="8">
    <location>
        <begin position="1145"/>
        <end position="1331"/>
    </location>
</feature>
<dbReference type="Pfam" id="PF02018">
    <property type="entry name" value="CBM_4_9"/>
    <property type="match status" value="4"/>
</dbReference>
<evidence type="ECO:0000256" key="2">
    <source>
        <dbReference type="ARBA" id="ARBA00022729"/>
    </source>
</evidence>
<dbReference type="InterPro" id="IPR008929">
    <property type="entry name" value="Chondroitin_lyas"/>
</dbReference>
<dbReference type="OrthoDB" id="9772435at2"/>
<evidence type="ECO:0008006" key="12">
    <source>
        <dbReference type="Google" id="ProtNLM"/>
    </source>
</evidence>
<evidence type="ECO:0000256" key="1">
    <source>
        <dbReference type="ARBA" id="ARBA00004418"/>
    </source>
</evidence>
<dbReference type="Pfam" id="PF16332">
    <property type="entry name" value="DUF4962"/>
    <property type="match status" value="1"/>
</dbReference>
<dbReference type="SUPFAM" id="SSF48230">
    <property type="entry name" value="Chondroitin AC/alginate lyase"/>
    <property type="match status" value="1"/>
</dbReference>
<feature type="domain" description="CBM-cenC" evidence="7">
    <location>
        <begin position="355"/>
        <end position="487"/>
    </location>
</feature>
<evidence type="ECO:0000259" key="7">
    <source>
        <dbReference type="Pfam" id="PF02018"/>
    </source>
</evidence>
<evidence type="ECO:0000256" key="3">
    <source>
        <dbReference type="ARBA" id="ARBA00022764"/>
    </source>
</evidence>
<comment type="caution">
    <text evidence="10">The sequence shown here is derived from an EMBL/GenBank/DDBJ whole genome shotgun (WGS) entry which is preliminary data.</text>
</comment>
<sequence>MIHFPVRKRISILLLASIFFSLFASALTSRSVQGAELLSSQNLIANGGFEDVQNGLPTDWQATVPSEASHISVVTSNVYEGTKSLKLHDDGTVANLEVGVKKTNIPVQVGESYSIKLKAKVEQGKIHLIARSYDANGVSQYQQHAELNAAADWQDLTVSVTPPQAYSHHMDIFIYERDTESPSLTYVDALSMVRNERSLVTNGGFEDNLTGMPAGWSATVDANASLIASDTANVYEGTKSVKIQDDGSVTGREVGVKMTNIPVRLGEVYAFKAKAKVAQGKVYVIVRYFNAANQSKSQVFKELSVAANWQDLSFPVTPPEGYSDHVDIYIYERQTEAPTLAYIDAVSLIQSEQSVIGNEGFEDNQTGIPAGWEATADAAASNITAETSNVYEGARSLKLHDDGVGGVREIGVQTAAIPVQTGETYSVKMKAKVEQGNIHLIARYFNANGDSIDQEHAELSAAAGWQDLTVTAEPPQAYSDHVIIYIYERESEAPSLTYVDAVSMVQEGHSLVTNGGFEDVPSVDGLPTGWEPTVPAQASRITSDTANVYEGTKSLKLHDDGNLGDREVGVKTGKIAIEPGESYSVKLKAKVVQGKLYAITRFYEANGKYVSQQGYAELSAAPNAWQDMKLTVTAPLTPNLYMVIMIYERELEKPTLAYIDAVSMKRVNPLAWPVDLKLGEYMHFRPADGIVTVQNAPDFAWPYIADADKYELQIASDEAFSQLAYSKNDIKTNFQSLADPLTPGATYNWRVRFHKTIGWSEWSESRQFRLDPHAVELLIPDIETMMKSVPLAHPRIFTTPDDLEDFRELKDGIGKPVFASAVGHADKNAKLPDEPDLLGGLTPGTEAYQNKVKEVRRITFAETRIMTSAAFVYLITGDASYGQFARTRLLNLTTWDYINGDTSYKKGDQSFREIALTGAITFDWIYDLLSESDKEAVLSMIAGRTQVLVDDILGVNSMMKNPWNSHGGTATGYVAMISTVLLNDSTAVNGEPISVRARDWYRLSVPVRINTFPPVGGDEGGWASGTGYYQYSHFSDKTVADAILAATGVDLYKKAHTRNEPLFDLYFLPNGQKHGVFGDDTTQGISPTTVNNSLRLAEKLKDPHMQWYANAAGVQRDLADSNYLYSYPYGDASVPERPPVDLPTARWLQDVDWVAMHSSLYDPERISLYFKSSRYGSYNHSHADQNSFVISAFGEQLAIDAGRFDRYGSPHDTRFHRATVAHNAITYDDGKGQKVWDMNASGKITGFATSEAFDATIGDATQAYNVDPANPGLDQAQRSIIYVKPNMFVVIDNLKAKNPAGSEFEFLLHANNNLTLDADHQGATIVQNTAALKADFHYPAVEEASVTNQYLDADGIEVKPEDPFKNAPLQQHAKFTFPKAQSATLVSTFEPYRVGTQPTGAVASVNAGDYQKLTFADGTNVYARLSGSGLVQADNLQFDAVAVAVKGDNLLMVGGTKLVKDGITLFQTDQPATISLNADELSISSDKQVQASIYAPTVSMLVNERYESVPQGGDVTDTVRSKGVHWSKSGNVVTVTSEHGEKRFKLHPAQPPGEKTPMTLNVEVDGETSTISLNVYGTFDGSVAGWGALTNVEAGLYEVLQAPPGLVFQKTGSTKPVMFLEASPKVILQGIGGTLRLRSAGSSSITPSEQLDDFNAVRSGLASFKEAEFFQYTGGAGKFDVYTRDHLSNGTGVAEWKTTGQNISWKLDVPSSGYYDVVVKYVGGWNILDDDYGTTRVIKLGNGMYTTKIKRTFDWGTDPKYWKALQVHTGKYLEQGTVDLTMWHQAGPMNIDWVGLVKVEGSEADKTALSAQITVTQSIYAEDYTQTSWTALQTALSNAIVVRDDVEATQDQVDGALAALQAAQGALVPRAAGVPGKPVLSSNSGHANGLHDGNYKVTMNLWWGQNGTSYTLYENGVAIDSKRLTDASPGAQSAETIVSGKPNGTYVYTCELKNARGTTACEPVTVVVKDANPGKPVLAHDNWDNNGEYRITMNMWWGVNGTTYKLYENGLLIDTQQLSANTPNAQSASTTVAGKAAGTYQYKAELIHVSGVTESSVITVIVK</sequence>
<dbReference type="SUPFAM" id="SSF49785">
    <property type="entry name" value="Galactose-binding domain-like"/>
    <property type="match status" value="3"/>
</dbReference>
<dbReference type="InterPro" id="IPR003305">
    <property type="entry name" value="CenC_carb-bd"/>
</dbReference>
<feature type="domain" description="CBM-cenC" evidence="7">
    <location>
        <begin position="511"/>
        <end position="637"/>
    </location>
</feature>
<dbReference type="RefSeq" id="WP_110840666.1">
    <property type="nucleotide sequence ID" value="NZ_QJVJ01000005.1"/>
</dbReference>
<feature type="domain" description="Heparinase II N-terminal" evidence="9">
    <location>
        <begin position="708"/>
        <end position="1111"/>
    </location>
</feature>
<keyword evidence="4" id="KW-0378">Hydrolase</keyword>
<evidence type="ECO:0000256" key="5">
    <source>
        <dbReference type="ARBA" id="ARBA00023239"/>
    </source>
</evidence>
<reference evidence="10 11" key="1">
    <citation type="submission" date="2018-05" db="EMBL/GenBank/DDBJ databases">
        <title>Paenibacillus flagellatus sp. nov., isolated from selenium mineral soil.</title>
        <authorList>
            <person name="Dai X."/>
        </authorList>
    </citation>
    <scope>NUCLEOTIDE SEQUENCE [LARGE SCALE GENOMIC DNA]</scope>
    <source>
        <strain evidence="10 11">DXL2</strain>
    </source>
</reference>
<dbReference type="PANTHER" id="PTHR39210">
    <property type="entry name" value="HEPARIN-SULFATE LYASE"/>
    <property type="match status" value="1"/>
</dbReference>
<feature type="domain" description="CBM-cenC" evidence="7">
    <location>
        <begin position="41"/>
        <end position="165"/>
    </location>
</feature>
<dbReference type="Gene3D" id="2.70.98.70">
    <property type="match status" value="1"/>
</dbReference>
<keyword evidence="2 6" id="KW-0732">Signal</keyword>
<gene>
    <name evidence="10" type="ORF">DLM86_14215</name>
</gene>
<dbReference type="InterPro" id="IPR032518">
    <property type="entry name" value="HepII_N"/>
</dbReference>
<dbReference type="PANTHER" id="PTHR39210:SF1">
    <property type="entry name" value="HEPARIN-SULFATE LYASE"/>
    <property type="match status" value="1"/>
</dbReference>
<dbReference type="EMBL" id="QJVJ01000005">
    <property type="protein sequence ID" value="PYI54607.1"/>
    <property type="molecule type" value="Genomic_DNA"/>
</dbReference>
<dbReference type="GO" id="GO:0016798">
    <property type="term" value="F:hydrolase activity, acting on glycosyl bonds"/>
    <property type="evidence" value="ECO:0007669"/>
    <property type="project" value="InterPro"/>
</dbReference>
<dbReference type="InterPro" id="IPR014756">
    <property type="entry name" value="Ig_E-set"/>
</dbReference>
<evidence type="ECO:0000259" key="8">
    <source>
        <dbReference type="Pfam" id="PF07940"/>
    </source>
</evidence>
<dbReference type="Proteomes" id="UP000247476">
    <property type="component" value="Unassembled WGS sequence"/>
</dbReference>
<evidence type="ECO:0000313" key="10">
    <source>
        <dbReference type="EMBL" id="PYI54607.1"/>
    </source>
</evidence>
<dbReference type="InterPro" id="IPR013783">
    <property type="entry name" value="Ig-like_fold"/>
</dbReference>
<keyword evidence="5" id="KW-0456">Lyase</keyword>
<proteinExistence type="predicted"/>
<name>A0A2V5KSI1_9BACL</name>
<keyword evidence="3" id="KW-0574">Periplasm</keyword>
<comment type="subcellular location">
    <subcellularLocation>
        <location evidence="1">Periplasm</location>
    </subcellularLocation>
</comment>
<dbReference type="InterPro" id="IPR008979">
    <property type="entry name" value="Galactose-bd-like_sf"/>
</dbReference>
<dbReference type="GO" id="GO:0016829">
    <property type="term" value="F:lyase activity"/>
    <property type="evidence" value="ECO:0007669"/>
    <property type="project" value="UniProtKB-KW"/>
</dbReference>
<feature type="domain" description="CBM-cenC" evidence="7">
    <location>
        <begin position="199"/>
        <end position="332"/>
    </location>
</feature>
<feature type="chain" id="PRO_5016164553" description="CBM-cenC domain-containing protein" evidence="6">
    <location>
        <begin position="27"/>
        <end position="2063"/>
    </location>
</feature>
<evidence type="ECO:0000313" key="11">
    <source>
        <dbReference type="Proteomes" id="UP000247476"/>
    </source>
</evidence>
<dbReference type="Pfam" id="PF07940">
    <property type="entry name" value="Hepar_II_III_C"/>
    <property type="match status" value="1"/>
</dbReference>
<evidence type="ECO:0000256" key="6">
    <source>
        <dbReference type="SAM" id="SignalP"/>
    </source>
</evidence>
<dbReference type="GO" id="GO:0042597">
    <property type="term" value="C:periplasmic space"/>
    <property type="evidence" value="ECO:0007669"/>
    <property type="project" value="UniProtKB-SubCell"/>
</dbReference>
<dbReference type="SUPFAM" id="SSF81296">
    <property type="entry name" value="E set domains"/>
    <property type="match status" value="2"/>
</dbReference>
<accession>A0A2V5KSI1</accession>
<dbReference type="Gene3D" id="2.60.120.260">
    <property type="entry name" value="Galactose-binding domain-like"/>
    <property type="match status" value="5"/>
</dbReference>
<dbReference type="Gene3D" id="1.20.1270.70">
    <property type="entry name" value="Designed single chain three-helix bundle"/>
    <property type="match status" value="1"/>
</dbReference>
<feature type="signal peptide" evidence="6">
    <location>
        <begin position="1"/>
        <end position="26"/>
    </location>
</feature>
<dbReference type="Gene3D" id="2.60.40.10">
    <property type="entry name" value="Immunoglobulins"/>
    <property type="match status" value="3"/>
</dbReference>
<dbReference type="Gene3D" id="1.50.10.100">
    <property type="entry name" value="Chondroitin AC/alginate lyase"/>
    <property type="match status" value="1"/>
</dbReference>
<protein>
    <recommendedName>
        <fullName evidence="12">CBM-cenC domain-containing protein</fullName>
    </recommendedName>
</protein>
<evidence type="ECO:0000259" key="9">
    <source>
        <dbReference type="Pfam" id="PF16332"/>
    </source>
</evidence>